<evidence type="ECO:0000313" key="2">
    <source>
        <dbReference type="Proteomes" id="UP000271631"/>
    </source>
</evidence>
<reference evidence="1 2" key="1">
    <citation type="submission" date="2018-08" db="EMBL/GenBank/DDBJ databases">
        <title>Recombination of ecologically and evolutionarily significant loci maintains genetic cohesion in the Pseudomonas syringae species complex.</title>
        <authorList>
            <person name="Dillon M."/>
            <person name="Thakur S."/>
            <person name="Almeida R.N.D."/>
            <person name="Weir B.S."/>
            <person name="Guttman D.S."/>
        </authorList>
    </citation>
    <scope>NUCLEOTIDE SEQUENCE [LARGE SCALE GENOMIC DNA]</scope>
    <source>
        <strain evidence="1 2">ICMP 11281</strain>
    </source>
</reference>
<protein>
    <submittedName>
        <fullName evidence="1">Uncharacterized protein</fullName>
    </submittedName>
</protein>
<evidence type="ECO:0000313" key="1">
    <source>
        <dbReference type="EMBL" id="RMV43957.1"/>
    </source>
</evidence>
<accession>A0A0N0G265</accession>
<sequence length="40" mass="4580">MRELIGLQCGAPDAAHRWRYLTGMLVMHDHSFCINPLVRA</sequence>
<gene>
    <name evidence="1" type="ORF">ALP13_04275</name>
</gene>
<comment type="caution">
    <text evidence="1">The sequence shown here is derived from an EMBL/GenBank/DDBJ whole genome shotgun (WGS) entry which is preliminary data.</text>
</comment>
<name>A0A0N0G265_PSEYM</name>
<organism evidence="1 2">
    <name type="scientific">Pseudomonas syringae pv. maculicola</name>
    <dbReference type="NCBI Taxonomy" id="59511"/>
    <lineage>
        <taxon>Bacteria</taxon>
        <taxon>Pseudomonadati</taxon>
        <taxon>Pseudomonadota</taxon>
        <taxon>Gammaproteobacteria</taxon>
        <taxon>Pseudomonadales</taxon>
        <taxon>Pseudomonadaceae</taxon>
        <taxon>Pseudomonas</taxon>
    </lineage>
</organism>
<proteinExistence type="predicted"/>
<dbReference type="AlphaFoldDB" id="A0A0N0G265"/>
<dbReference type="Proteomes" id="UP000271631">
    <property type="component" value="Unassembled WGS sequence"/>
</dbReference>
<dbReference type="EMBL" id="RBUQ01000010">
    <property type="protein sequence ID" value="RMV43957.1"/>
    <property type="molecule type" value="Genomic_DNA"/>
</dbReference>